<evidence type="ECO:0000259" key="1">
    <source>
        <dbReference type="Pfam" id="PF13022"/>
    </source>
</evidence>
<proteinExistence type="predicted"/>
<name>A0A6I3SLN2_HELMO</name>
<organism evidence="2 3">
    <name type="scientific">Heliobacterium mobile</name>
    <name type="common">Heliobacillus mobilis</name>
    <dbReference type="NCBI Taxonomy" id="28064"/>
    <lineage>
        <taxon>Bacteria</taxon>
        <taxon>Bacillati</taxon>
        <taxon>Bacillota</taxon>
        <taxon>Clostridia</taxon>
        <taxon>Eubacteriales</taxon>
        <taxon>Heliobacteriaceae</taxon>
        <taxon>Heliobacterium</taxon>
    </lineage>
</organism>
<dbReference type="InterPro" id="IPR024978">
    <property type="entry name" value="Homeodomain_phBC6A51-type"/>
</dbReference>
<gene>
    <name evidence="2" type="ORF">GJ688_12835</name>
</gene>
<comment type="caution">
    <text evidence="2">The sequence shown here is derived from an EMBL/GenBank/DDBJ whole genome shotgun (WGS) entry which is preliminary data.</text>
</comment>
<dbReference type="Pfam" id="PF13022">
    <property type="entry name" value="HTH_Tnp_1_2"/>
    <property type="match status" value="1"/>
</dbReference>
<reference evidence="2 3" key="1">
    <citation type="submission" date="2019-11" db="EMBL/GenBank/DDBJ databases">
        <title>Whole-genome sequence of a the green, strictly anaerobic photosynthetic bacterium Heliobacillus mobilis DSM 6151.</title>
        <authorList>
            <person name="Kyndt J.A."/>
            <person name="Meyer T.E."/>
        </authorList>
    </citation>
    <scope>NUCLEOTIDE SEQUENCE [LARGE SCALE GENOMIC DNA]</scope>
    <source>
        <strain evidence="2 3">DSM 6151</strain>
    </source>
</reference>
<accession>A0A6I3SLN2</accession>
<dbReference type="SUPFAM" id="SSF46689">
    <property type="entry name" value="Homeodomain-like"/>
    <property type="match status" value="1"/>
</dbReference>
<dbReference type="InterPro" id="IPR009057">
    <property type="entry name" value="Homeodomain-like_sf"/>
</dbReference>
<dbReference type="Proteomes" id="UP000430670">
    <property type="component" value="Unassembled WGS sequence"/>
</dbReference>
<evidence type="ECO:0000313" key="3">
    <source>
        <dbReference type="Proteomes" id="UP000430670"/>
    </source>
</evidence>
<keyword evidence="3" id="KW-1185">Reference proteome</keyword>
<protein>
    <submittedName>
        <fullName evidence="2">TetR family transcriptional regulator</fullName>
    </submittedName>
</protein>
<sequence length="136" mass="15498">MTLSKVYRLSAQQLRAAEIFATNDIHKMTMAQIAEEVGVTDRSLYRWKQEPDFIAYQNDVAERVMNDFLAETYTILRGIVRTSGSDGNKLKAIELVLKNQGRLTDVQKIEAKVEDTRSNEAIEAEIDNLKKMLADM</sequence>
<evidence type="ECO:0000313" key="2">
    <source>
        <dbReference type="EMBL" id="MTV49858.1"/>
    </source>
</evidence>
<dbReference type="EMBL" id="WNKU01000015">
    <property type="protein sequence ID" value="MTV49858.1"/>
    <property type="molecule type" value="Genomic_DNA"/>
</dbReference>
<dbReference type="AlphaFoldDB" id="A0A6I3SLN2"/>
<dbReference type="Gene3D" id="1.10.10.60">
    <property type="entry name" value="Homeodomain-like"/>
    <property type="match status" value="1"/>
</dbReference>
<feature type="domain" description="Homeodomain phBC6A51-type" evidence="1">
    <location>
        <begin position="6"/>
        <end position="126"/>
    </location>
</feature>